<reference evidence="1 2" key="1">
    <citation type="submission" date="2016-01" db="EMBL/GenBank/DDBJ databases">
        <title>Whole genome sequencing of Myroides marinus L41.</title>
        <authorList>
            <person name="Hong K.W."/>
        </authorList>
    </citation>
    <scope>NUCLEOTIDE SEQUENCE [LARGE SCALE GENOMIC DNA]</scope>
    <source>
        <strain evidence="1 2">L41</strain>
    </source>
</reference>
<dbReference type="AlphaFoldDB" id="A0A163WG97"/>
<protein>
    <recommendedName>
        <fullName evidence="3">Four helix bundle protein</fullName>
    </recommendedName>
</protein>
<proteinExistence type="predicted"/>
<dbReference type="EMBL" id="LQNU01000077">
    <property type="protein sequence ID" value="KZE76316.1"/>
    <property type="molecule type" value="Genomic_DNA"/>
</dbReference>
<evidence type="ECO:0008006" key="3">
    <source>
        <dbReference type="Google" id="ProtNLM"/>
    </source>
</evidence>
<dbReference type="OrthoDB" id="1454073at2"/>
<accession>A0A163WG97</accession>
<gene>
    <name evidence="1" type="ORF">AV926_16040</name>
</gene>
<sequence length="119" mass="13784">MTPDTREQIAKVSYKTLVFFMKIEEVLDCNVEKLLAKQTDIQNPAIGEVVKQGVKHLGDENQYKLKKLICISCYEAEWDKQMIEAELIKQGTAYDRNKLYSIVEGNIDNMVNEARRIEQ</sequence>
<dbReference type="Proteomes" id="UP000076630">
    <property type="component" value="Unassembled WGS sequence"/>
</dbReference>
<evidence type="ECO:0000313" key="1">
    <source>
        <dbReference type="EMBL" id="KZE76316.1"/>
    </source>
</evidence>
<keyword evidence="2" id="KW-1185">Reference proteome</keyword>
<evidence type="ECO:0000313" key="2">
    <source>
        <dbReference type="Proteomes" id="UP000076630"/>
    </source>
</evidence>
<name>A0A163WG97_9FLAO</name>
<organism evidence="1 2">
    <name type="scientific">Myroides marinus</name>
    <dbReference type="NCBI Taxonomy" id="703342"/>
    <lineage>
        <taxon>Bacteria</taxon>
        <taxon>Pseudomonadati</taxon>
        <taxon>Bacteroidota</taxon>
        <taxon>Flavobacteriia</taxon>
        <taxon>Flavobacteriales</taxon>
        <taxon>Flavobacteriaceae</taxon>
        <taxon>Myroides</taxon>
    </lineage>
</organism>
<comment type="caution">
    <text evidence="1">The sequence shown here is derived from an EMBL/GenBank/DDBJ whole genome shotgun (WGS) entry which is preliminary data.</text>
</comment>